<dbReference type="Proteomes" id="UP000737018">
    <property type="component" value="Unassembled WGS sequence"/>
</dbReference>
<dbReference type="OrthoDB" id="10346844at2759"/>
<accession>A0A8J4QJW3</accession>
<organism evidence="1 2">
    <name type="scientific">Castanea mollissima</name>
    <name type="common">Chinese chestnut</name>
    <dbReference type="NCBI Taxonomy" id="60419"/>
    <lineage>
        <taxon>Eukaryota</taxon>
        <taxon>Viridiplantae</taxon>
        <taxon>Streptophyta</taxon>
        <taxon>Embryophyta</taxon>
        <taxon>Tracheophyta</taxon>
        <taxon>Spermatophyta</taxon>
        <taxon>Magnoliopsida</taxon>
        <taxon>eudicotyledons</taxon>
        <taxon>Gunneridae</taxon>
        <taxon>Pentapetalae</taxon>
        <taxon>rosids</taxon>
        <taxon>fabids</taxon>
        <taxon>Fagales</taxon>
        <taxon>Fagaceae</taxon>
        <taxon>Castanea</taxon>
    </lineage>
</organism>
<gene>
    <name evidence="1" type="ORF">CMV_027340</name>
</gene>
<evidence type="ECO:0000313" key="1">
    <source>
        <dbReference type="EMBL" id="KAF3946388.1"/>
    </source>
</evidence>
<protein>
    <submittedName>
        <fullName evidence="1">Uncharacterized protein</fullName>
    </submittedName>
</protein>
<dbReference type="AlphaFoldDB" id="A0A8J4QJW3"/>
<comment type="caution">
    <text evidence="1">The sequence shown here is derived from an EMBL/GenBank/DDBJ whole genome shotgun (WGS) entry which is preliminary data.</text>
</comment>
<sequence>MAQCINNSSILYEDLADSDDQPESKILNFFAMEGEDQTFKKLDSIHGGKSHCYQDIEDPNQTITELSINNRTLYENLGDLCHDLYHSTAEGRFDFFASEEIKPHDSICIFKTNE</sequence>
<reference evidence="1" key="1">
    <citation type="submission" date="2020-03" db="EMBL/GenBank/DDBJ databases">
        <title>Castanea mollissima Vanexum genome sequencing.</title>
        <authorList>
            <person name="Staton M."/>
        </authorList>
    </citation>
    <scope>NUCLEOTIDE SEQUENCE</scope>
    <source>
        <tissue evidence="1">Leaf</tissue>
    </source>
</reference>
<dbReference type="EMBL" id="JRKL02009330">
    <property type="protein sequence ID" value="KAF3946388.1"/>
    <property type="molecule type" value="Genomic_DNA"/>
</dbReference>
<name>A0A8J4QJW3_9ROSI</name>
<proteinExistence type="predicted"/>
<keyword evidence="2" id="KW-1185">Reference proteome</keyword>
<evidence type="ECO:0000313" key="2">
    <source>
        <dbReference type="Proteomes" id="UP000737018"/>
    </source>
</evidence>